<dbReference type="AlphaFoldDB" id="A0AAF0QKI1"/>
<organism evidence="1 2">
    <name type="scientific">Solanum verrucosum</name>
    <dbReference type="NCBI Taxonomy" id="315347"/>
    <lineage>
        <taxon>Eukaryota</taxon>
        <taxon>Viridiplantae</taxon>
        <taxon>Streptophyta</taxon>
        <taxon>Embryophyta</taxon>
        <taxon>Tracheophyta</taxon>
        <taxon>Spermatophyta</taxon>
        <taxon>Magnoliopsida</taxon>
        <taxon>eudicotyledons</taxon>
        <taxon>Gunneridae</taxon>
        <taxon>Pentapetalae</taxon>
        <taxon>asterids</taxon>
        <taxon>lamiids</taxon>
        <taxon>Solanales</taxon>
        <taxon>Solanaceae</taxon>
        <taxon>Solanoideae</taxon>
        <taxon>Solaneae</taxon>
        <taxon>Solanum</taxon>
    </lineage>
</organism>
<sequence>MTLKFMYNTISDAESVNIDI</sequence>
<evidence type="ECO:0000313" key="2">
    <source>
        <dbReference type="Proteomes" id="UP001234989"/>
    </source>
</evidence>
<dbReference type="EMBL" id="CP133615">
    <property type="protein sequence ID" value="WMV24392.1"/>
    <property type="molecule type" value="Genomic_DNA"/>
</dbReference>
<gene>
    <name evidence="1" type="ORF">MTR67_017777</name>
</gene>
<accession>A0AAF0QKI1</accession>
<keyword evidence="2" id="KW-1185">Reference proteome</keyword>
<evidence type="ECO:0000313" key="1">
    <source>
        <dbReference type="EMBL" id="WMV24392.1"/>
    </source>
</evidence>
<name>A0AAF0QKI1_SOLVR</name>
<proteinExistence type="predicted"/>
<protein>
    <submittedName>
        <fullName evidence="1">Uncharacterized protein</fullName>
    </submittedName>
</protein>
<reference evidence="1" key="1">
    <citation type="submission" date="2023-08" db="EMBL/GenBank/DDBJ databases">
        <title>A de novo genome assembly of Solanum verrucosum Schlechtendal, a Mexican diploid species geographically isolated from the other diploid A-genome species in potato relatives.</title>
        <authorList>
            <person name="Hosaka K."/>
        </authorList>
    </citation>
    <scope>NUCLEOTIDE SEQUENCE</scope>
    <source>
        <tissue evidence="1">Young leaves</tissue>
    </source>
</reference>
<dbReference type="Proteomes" id="UP001234989">
    <property type="component" value="Chromosome 4"/>
</dbReference>